<accession>A0A1V8SXA3</accession>
<reference evidence="4" key="1">
    <citation type="submission" date="2017-03" db="EMBL/GenBank/DDBJ databases">
        <title>Genomes of endolithic fungi from Antarctica.</title>
        <authorList>
            <person name="Coleine C."/>
            <person name="Masonjones S."/>
            <person name="Stajich J.E."/>
        </authorList>
    </citation>
    <scope>NUCLEOTIDE SEQUENCE [LARGE SCALE GENOMIC DNA]</scope>
    <source>
        <strain evidence="4">CCFEE 5527</strain>
    </source>
</reference>
<sequence length="126" mass="13198">MAKDTPTKTTTTAPSDEEVKFLLSIIKVAGVGAIDWQAVADANTIVSKAAASKRFSRLNVKYKDALSGLKEGADGKSAADGSASPKKGKGTKVTPKKRKIDEVEEGEDDDEEGGKAKVKGEGDDED</sequence>
<dbReference type="InParanoid" id="A0A1V8SXA3"/>
<protein>
    <recommendedName>
        <fullName evidence="2">Myb-like DNA-binding domain-containing protein</fullName>
    </recommendedName>
</protein>
<comment type="caution">
    <text evidence="3">The sequence shown here is derived from an EMBL/GenBank/DDBJ whole genome shotgun (WGS) entry which is preliminary data.</text>
</comment>
<feature type="compositionally biased region" description="Low complexity" evidence="1">
    <location>
        <begin position="75"/>
        <end position="85"/>
    </location>
</feature>
<dbReference type="EMBL" id="NAJO01000024">
    <property type="protein sequence ID" value="OQO03690.1"/>
    <property type="molecule type" value="Genomic_DNA"/>
</dbReference>
<dbReference type="AlphaFoldDB" id="A0A1V8SXA3"/>
<evidence type="ECO:0000313" key="3">
    <source>
        <dbReference type="EMBL" id="OQO03690.1"/>
    </source>
</evidence>
<evidence type="ECO:0000256" key="1">
    <source>
        <dbReference type="SAM" id="MobiDB-lite"/>
    </source>
</evidence>
<gene>
    <name evidence="3" type="ORF">B0A48_10355</name>
</gene>
<feature type="compositionally biased region" description="Basic and acidic residues" evidence="1">
    <location>
        <begin position="113"/>
        <end position="126"/>
    </location>
</feature>
<evidence type="ECO:0000313" key="4">
    <source>
        <dbReference type="Proteomes" id="UP000192596"/>
    </source>
</evidence>
<feature type="region of interest" description="Disordered" evidence="1">
    <location>
        <begin position="69"/>
        <end position="126"/>
    </location>
</feature>
<keyword evidence="4" id="KW-1185">Reference proteome</keyword>
<dbReference type="InterPro" id="IPR054505">
    <property type="entry name" value="Myb_DNA-bind_8"/>
</dbReference>
<dbReference type="STRING" id="1507870.A0A1V8SXA3"/>
<feature type="compositionally biased region" description="Basic residues" evidence="1">
    <location>
        <begin position="86"/>
        <end position="98"/>
    </location>
</feature>
<dbReference type="Proteomes" id="UP000192596">
    <property type="component" value="Unassembled WGS sequence"/>
</dbReference>
<feature type="domain" description="Myb-like DNA-binding" evidence="2">
    <location>
        <begin position="15"/>
        <end position="62"/>
    </location>
</feature>
<organism evidence="3 4">
    <name type="scientific">Cryoendolithus antarcticus</name>
    <dbReference type="NCBI Taxonomy" id="1507870"/>
    <lineage>
        <taxon>Eukaryota</taxon>
        <taxon>Fungi</taxon>
        <taxon>Dikarya</taxon>
        <taxon>Ascomycota</taxon>
        <taxon>Pezizomycotina</taxon>
        <taxon>Dothideomycetes</taxon>
        <taxon>Dothideomycetidae</taxon>
        <taxon>Cladosporiales</taxon>
        <taxon>Cladosporiaceae</taxon>
        <taxon>Cryoendolithus</taxon>
    </lineage>
</organism>
<dbReference type="Pfam" id="PF22980">
    <property type="entry name" value="Myb_DNA-bind_8"/>
    <property type="match status" value="1"/>
</dbReference>
<dbReference type="OrthoDB" id="5353914at2759"/>
<name>A0A1V8SXA3_9PEZI</name>
<proteinExistence type="predicted"/>
<feature type="compositionally biased region" description="Acidic residues" evidence="1">
    <location>
        <begin position="102"/>
        <end position="112"/>
    </location>
</feature>
<evidence type="ECO:0000259" key="2">
    <source>
        <dbReference type="Pfam" id="PF22980"/>
    </source>
</evidence>